<organism evidence="3 4">
    <name type="scientific">Pseudomonas haemolytica</name>
    <dbReference type="NCBI Taxonomy" id="2600065"/>
    <lineage>
        <taxon>Bacteria</taxon>
        <taxon>Pseudomonadati</taxon>
        <taxon>Pseudomonadota</taxon>
        <taxon>Gammaproteobacteria</taxon>
        <taxon>Pseudomonadales</taxon>
        <taxon>Pseudomonadaceae</taxon>
        <taxon>Pseudomonas</taxon>
    </lineage>
</organism>
<gene>
    <name evidence="3" type="ORF">FRT59_07410</name>
    <name evidence="2" type="ORF">FRT60_20520</name>
    <name evidence="1" type="ORF">JJD71_03660</name>
</gene>
<comment type="caution">
    <text evidence="3">The sequence shown here is derived from an EMBL/GenBank/DDBJ whole genome shotgun (WGS) entry which is preliminary data.</text>
</comment>
<evidence type="ECO:0000313" key="5">
    <source>
        <dbReference type="Proteomes" id="UP000432048"/>
    </source>
</evidence>
<reference evidence="1 6" key="2">
    <citation type="submission" date="2021-01" db="EMBL/GenBank/DDBJ databases">
        <title>Antibiotic resistance and phylogeny of Pseudomonas spp. isolated over three decades from chicken meat in the Norwegian food chain.</title>
        <authorList>
            <person name="Moen B."/>
        </authorList>
    </citation>
    <scope>NUCLEOTIDE SEQUENCE [LARGE SCALE GENOMIC DNA]</scope>
    <source>
        <strain evidence="1 6">MF6766</strain>
    </source>
</reference>
<evidence type="ECO:0000313" key="3">
    <source>
        <dbReference type="EMBL" id="MRJ36796.1"/>
    </source>
</evidence>
<accession>A0A5P1D8Y2</accession>
<evidence type="ECO:0000313" key="2">
    <source>
        <dbReference type="EMBL" id="MRJ22692.1"/>
    </source>
</evidence>
<dbReference type="EMBL" id="VOIX01000008">
    <property type="protein sequence ID" value="MRJ22692.1"/>
    <property type="molecule type" value="Genomic_DNA"/>
</dbReference>
<name>A0A5P1D8Y2_9PSED</name>
<evidence type="ECO:0000313" key="6">
    <source>
        <dbReference type="Proteomes" id="UP000620382"/>
    </source>
</evidence>
<dbReference type="EMBL" id="VOIW01000002">
    <property type="protein sequence ID" value="MRJ36796.1"/>
    <property type="molecule type" value="Genomic_DNA"/>
</dbReference>
<dbReference type="EMBL" id="JAENSR010000001">
    <property type="protein sequence ID" value="MBK3458159.1"/>
    <property type="molecule type" value="Genomic_DNA"/>
</dbReference>
<evidence type="ECO:0000313" key="1">
    <source>
        <dbReference type="EMBL" id="MBK3458159.1"/>
    </source>
</evidence>
<proteinExistence type="predicted"/>
<protein>
    <submittedName>
        <fullName evidence="3">Uncharacterized protein</fullName>
    </submittedName>
</protein>
<dbReference type="Proteomes" id="UP000620382">
    <property type="component" value="Unassembled WGS sequence"/>
</dbReference>
<dbReference type="Proteomes" id="UP000408764">
    <property type="component" value="Unassembled WGS sequence"/>
</dbReference>
<dbReference type="AlphaFoldDB" id="A0A5P1D8Y2"/>
<sequence length="65" mass="7839">MRYRNVITSTFFRHDGTLGWVRRSFICNRFELKKESTMDEYQEELLEYQAFELDPLDPADDATEL</sequence>
<keyword evidence="6" id="KW-1185">Reference proteome</keyword>
<dbReference type="RefSeq" id="WP_152612363.1">
    <property type="nucleotide sequence ID" value="NZ_JAEKCT010000002.1"/>
</dbReference>
<reference evidence="4 5" key="1">
    <citation type="submission" date="2019-08" db="EMBL/GenBank/DDBJ databases">
        <title>Pseudomonas haemolytica sp. nov. isolated from raw milk and skim milk concentrate.</title>
        <authorList>
            <person name="Hofmann K."/>
            <person name="Huptas C."/>
            <person name="Doll E."/>
            <person name="Scherer S."/>
            <person name="Wenning M."/>
        </authorList>
    </citation>
    <scope>NUCLEOTIDE SEQUENCE [LARGE SCALE GENOMIC DNA]</scope>
    <source>
        <strain evidence="3 4">DSM 108987</strain>
        <strain evidence="2 5">DSM 108988</strain>
    </source>
</reference>
<dbReference type="Proteomes" id="UP000432048">
    <property type="component" value="Unassembled WGS sequence"/>
</dbReference>
<evidence type="ECO:0000313" key="4">
    <source>
        <dbReference type="Proteomes" id="UP000408764"/>
    </source>
</evidence>
<dbReference type="OrthoDB" id="6987936at2"/>